<dbReference type="AlphaFoldDB" id="A0ABD3IG98"/>
<keyword evidence="2" id="KW-1185">Reference proteome</keyword>
<evidence type="ECO:0000313" key="2">
    <source>
        <dbReference type="Proteomes" id="UP001633002"/>
    </source>
</evidence>
<organism evidence="1 2">
    <name type="scientific">Riccia sorocarpa</name>
    <dbReference type="NCBI Taxonomy" id="122646"/>
    <lineage>
        <taxon>Eukaryota</taxon>
        <taxon>Viridiplantae</taxon>
        <taxon>Streptophyta</taxon>
        <taxon>Embryophyta</taxon>
        <taxon>Marchantiophyta</taxon>
        <taxon>Marchantiopsida</taxon>
        <taxon>Marchantiidae</taxon>
        <taxon>Marchantiales</taxon>
        <taxon>Ricciaceae</taxon>
        <taxon>Riccia</taxon>
    </lineage>
</organism>
<dbReference type="Proteomes" id="UP001633002">
    <property type="component" value="Unassembled WGS sequence"/>
</dbReference>
<name>A0ABD3IG98_9MARC</name>
<reference evidence="1 2" key="1">
    <citation type="submission" date="2024-09" db="EMBL/GenBank/DDBJ databases">
        <title>Chromosome-scale assembly of Riccia sorocarpa.</title>
        <authorList>
            <person name="Paukszto L."/>
        </authorList>
    </citation>
    <scope>NUCLEOTIDE SEQUENCE [LARGE SCALE GENOMIC DNA]</scope>
    <source>
        <strain evidence="1">LP-2024</strain>
        <tissue evidence="1">Aerial parts of the thallus</tissue>
    </source>
</reference>
<evidence type="ECO:0000313" key="1">
    <source>
        <dbReference type="EMBL" id="KAL3701782.1"/>
    </source>
</evidence>
<accession>A0ABD3IG98</accession>
<comment type="caution">
    <text evidence="1">The sequence shown here is derived from an EMBL/GenBank/DDBJ whole genome shotgun (WGS) entry which is preliminary data.</text>
</comment>
<protein>
    <submittedName>
        <fullName evidence="1">Uncharacterized protein</fullName>
    </submittedName>
</protein>
<sequence length="120" mass="13728">MEGSEEDEVLFLEKHLALSRAGRRRQNEPQCGWGGVLDGDWQAAVMEEGGREVWTEKSCILVRTMLLPPAESVSSLKDSDSPLVLSDALTLTVLYYPYVKTQDSWSVVRKPLWFRRFAFY</sequence>
<proteinExistence type="predicted"/>
<dbReference type="EMBL" id="JBJQOH010000001">
    <property type="protein sequence ID" value="KAL3701782.1"/>
    <property type="molecule type" value="Genomic_DNA"/>
</dbReference>
<gene>
    <name evidence="1" type="ORF">R1sor_019804</name>
</gene>